<proteinExistence type="predicted"/>
<comment type="caution">
    <text evidence="1">The sequence shown here is derived from an EMBL/GenBank/DDBJ whole genome shotgun (WGS) entry which is preliminary data.</text>
</comment>
<sequence length="62" mass="7509">MIDSLCWSHVEYEWRRWHRFTVEFNVYSVRGRCLWPPEHKASSSTNHLKGKVITWIRLGGTY</sequence>
<gene>
    <name evidence="1" type="ORF">HW555_007106</name>
</gene>
<evidence type="ECO:0000313" key="2">
    <source>
        <dbReference type="Proteomes" id="UP000648187"/>
    </source>
</evidence>
<reference evidence="1" key="1">
    <citation type="submission" date="2020-08" db="EMBL/GenBank/DDBJ databases">
        <title>Spodoptera exigua strain:BAW_Kor-Di-RS1 Genome sequencing and assembly.</title>
        <authorList>
            <person name="Kim J."/>
            <person name="Nam H.Y."/>
            <person name="Kwon M."/>
            <person name="Choi J.H."/>
            <person name="Cho S.R."/>
            <person name="Kim G.-H."/>
        </authorList>
    </citation>
    <scope>NUCLEOTIDE SEQUENCE</scope>
    <source>
        <strain evidence="1">BAW_Kor-Di-RS1</strain>
        <tissue evidence="1">Whole-body</tissue>
    </source>
</reference>
<keyword evidence="2" id="KW-1185">Reference proteome</keyword>
<evidence type="ECO:0000313" key="1">
    <source>
        <dbReference type="EMBL" id="KAF9415230.1"/>
    </source>
</evidence>
<dbReference type="AlphaFoldDB" id="A0A835GDT6"/>
<name>A0A835GDT6_SPOEX</name>
<protein>
    <submittedName>
        <fullName evidence="1">Uncharacterized protein</fullName>
    </submittedName>
</protein>
<organism evidence="1 2">
    <name type="scientific">Spodoptera exigua</name>
    <name type="common">Beet armyworm</name>
    <name type="synonym">Noctua fulgens</name>
    <dbReference type="NCBI Taxonomy" id="7107"/>
    <lineage>
        <taxon>Eukaryota</taxon>
        <taxon>Metazoa</taxon>
        <taxon>Ecdysozoa</taxon>
        <taxon>Arthropoda</taxon>
        <taxon>Hexapoda</taxon>
        <taxon>Insecta</taxon>
        <taxon>Pterygota</taxon>
        <taxon>Neoptera</taxon>
        <taxon>Endopterygota</taxon>
        <taxon>Lepidoptera</taxon>
        <taxon>Glossata</taxon>
        <taxon>Ditrysia</taxon>
        <taxon>Noctuoidea</taxon>
        <taxon>Noctuidae</taxon>
        <taxon>Amphipyrinae</taxon>
        <taxon>Spodoptera</taxon>
    </lineage>
</organism>
<accession>A0A835GDT6</accession>
<dbReference type="Proteomes" id="UP000648187">
    <property type="component" value="Unassembled WGS sequence"/>
</dbReference>
<dbReference type="EMBL" id="JACKWZ010000115">
    <property type="protein sequence ID" value="KAF9415230.1"/>
    <property type="molecule type" value="Genomic_DNA"/>
</dbReference>